<name>A0A1H9D863_9PSEU</name>
<dbReference type="InterPro" id="IPR001387">
    <property type="entry name" value="Cro/C1-type_HTH"/>
</dbReference>
<dbReference type="GO" id="GO:0003677">
    <property type="term" value="F:DNA binding"/>
    <property type="evidence" value="ECO:0007669"/>
    <property type="project" value="UniProtKB-UniRule"/>
</dbReference>
<comment type="similarity">
    <text evidence="1">Belongs to the AfsR/DnrI/RedD regulatory family.</text>
</comment>
<dbReference type="Gene3D" id="1.10.10.10">
    <property type="entry name" value="Winged helix-like DNA-binding domain superfamily/Winged helix DNA-binding domain"/>
    <property type="match status" value="1"/>
</dbReference>
<protein>
    <submittedName>
        <fullName evidence="8">DNA-binding transcriptional activator of the SARP family</fullName>
    </submittedName>
</protein>
<dbReference type="GO" id="GO:0006355">
    <property type="term" value="P:regulation of DNA-templated transcription"/>
    <property type="evidence" value="ECO:0007669"/>
    <property type="project" value="InterPro"/>
</dbReference>
<keyword evidence="3 5" id="KW-0238">DNA-binding</keyword>
<evidence type="ECO:0000256" key="2">
    <source>
        <dbReference type="ARBA" id="ARBA00023015"/>
    </source>
</evidence>
<dbReference type="SMART" id="SM00862">
    <property type="entry name" value="Trans_reg_C"/>
    <property type="match status" value="1"/>
</dbReference>
<dbReference type="AlphaFoldDB" id="A0A1H9D863"/>
<proteinExistence type="inferred from homology"/>
<feature type="domain" description="HTH cro/C1-type" evidence="6">
    <location>
        <begin position="12"/>
        <end position="67"/>
    </location>
</feature>
<dbReference type="PROSITE" id="PS51755">
    <property type="entry name" value="OMPR_PHOB"/>
    <property type="match status" value="1"/>
</dbReference>
<evidence type="ECO:0000313" key="9">
    <source>
        <dbReference type="Proteomes" id="UP000199352"/>
    </source>
</evidence>
<dbReference type="InterPro" id="IPR010982">
    <property type="entry name" value="Lambda_DNA-bd_dom_sf"/>
</dbReference>
<keyword evidence="9" id="KW-1185">Reference proteome</keyword>
<feature type="domain" description="OmpR/PhoB-type" evidence="7">
    <location>
        <begin position="65"/>
        <end position="170"/>
    </location>
</feature>
<dbReference type="InterPro" id="IPR016032">
    <property type="entry name" value="Sig_transdc_resp-reg_C-effctor"/>
</dbReference>
<dbReference type="Gene3D" id="1.25.40.10">
    <property type="entry name" value="Tetratricopeptide repeat domain"/>
    <property type="match status" value="1"/>
</dbReference>
<evidence type="ECO:0000256" key="5">
    <source>
        <dbReference type="PROSITE-ProRule" id="PRU01091"/>
    </source>
</evidence>
<dbReference type="SMART" id="SM01043">
    <property type="entry name" value="BTAD"/>
    <property type="match status" value="1"/>
</dbReference>
<dbReference type="SUPFAM" id="SSF48452">
    <property type="entry name" value="TPR-like"/>
    <property type="match status" value="1"/>
</dbReference>
<dbReference type="InterPro" id="IPR036388">
    <property type="entry name" value="WH-like_DNA-bd_sf"/>
</dbReference>
<dbReference type="Pfam" id="PF00486">
    <property type="entry name" value="Trans_reg_C"/>
    <property type="match status" value="1"/>
</dbReference>
<accession>A0A1H9D863</accession>
<dbReference type="STRING" id="402600.SAMN05216188_10249"/>
<dbReference type="GO" id="GO:0000160">
    <property type="term" value="P:phosphorelay signal transduction system"/>
    <property type="evidence" value="ECO:0007669"/>
    <property type="project" value="InterPro"/>
</dbReference>
<dbReference type="EMBL" id="FOFR01000002">
    <property type="protein sequence ID" value="SEQ09682.1"/>
    <property type="molecule type" value="Genomic_DNA"/>
</dbReference>
<evidence type="ECO:0000259" key="7">
    <source>
        <dbReference type="PROSITE" id="PS51755"/>
    </source>
</evidence>
<dbReference type="InterPro" id="IPR051677">
    <property type="entry name" value="AfsR-DnrI-RedD_regulator"/>
</dbReference>
<dbReference type="SUPFAM" id="SSF47413">
    <property type="entry name" value="lambda repressor-like DNA-binding domains"/>
    <property type="match status" value="1"/>
</dbReference>
<dbReference type="RefSeq" id="WP_177220964.1">
    <property type="nucleotide sequence ID" value="NZ_FOFR01000002.1"/>
</dbReference>
<feature type="DNA-binding region" description="OmpR/PhoB-type" evidence="5">
    <location>
        <begin position="65"/>
        <end position="170"/>
    </location>
</feature>
<keyword evidence="4" id="KW-0804">Transcription</keyword>
<dbReference type="Pfam" id="PF03704">
    <property type="entry name" value="BTAD"/>
    <property type="match status" value="1"/>
</dbReference>
<dbReference type="PROSITE" id="PS50943">
    <property type="entry name" value="HTH_CROC1"/>
    <property type="match status" value="1"/>
</dbReference>
<evidence type="ECO:0000256" key="3">
    <source>
        <dbReference type="ARBA" id="ARBA00023125"/>
    </source>
</evidence>
<sequence>MESRSADLGQALRGSRLRIGLTQRKLAEQAGVSLRTVRHIEQGHVVRPRRNSIRRLADVLERHGESALTAPDSGIRIGVLGPLEVHRGNRVLPLGSLKQRSLFALLALQPNEVISREEIVDVLWADRPPNSCLSMVYSFASALRKIIEPNCAGGSAPVISRVGGGYQLQVEPALVDCSRFDEQVALAQGASRADAGRELFEQALDLWRGEVLADLPLTVQQHPVAVALAGRRVAAALAYADAVPTVDGAENAIDRLRLVAHHDPLHEGLHARLMVTLAAAGQRAAALRVFTDIWRRLGEELGIQPGEELLSAYRTVTGGKPAAPARP</sequence>
<dbReference type="Gene3D" id="1.10.260.40">
    <property type="entry name" value="lambda repressor-like DNA-binding domains"/>
    <property type="match status" value="1"/>
</dbReference>
<dbReference type="SUPFAM" id="SSF46894">
    <property type="entry name" value="C-terminal effector domain of the bipartite response regulators"/>
    <property type="match status" value="1"/>
</dbReference>
<dbReference type="InterPro" id="IPR011990">
    <property type="entry name" value="TPR-like_helical_dom_sf"/>
</dbReference>
<evidence type="ECO:0000259" key="6">
    <source>
        <dbReference type="PROSITE" id="PS50943"/>
    </source>
</evidence>
<gene>
    <name evidence="8" type="ORF">SAMN05216188_10249</name>
</gene>
<evidence type="ECO:0000256" key="1">
    <source>
        <dbReference type="ARBA" id="ARBA00005820"/>
    </source>
</evidence>
<dbReference type="CDD" id="cd00093">
    <property type="entry name" value="HTH_XRE"/>
    <property type="match status" value="1"/>
</dbReference>
<evidence type="ECO:0000313" key="8">
    <source>
        <dbReference type="EMBL" id="SEQ09682.1"/>
    </source>
</evidence>
<organism evidence="8 9">
    <name type="scientific">Lentzea xinjiangensis</name>
    <dbReference type="NCBI Taxonomy" id="402600"/>
    <lineage>
        <taxon>Bacteria</taxon>
        <taxon>Bacillati</taxon>
        <taxon>Actinomycetota</taxon>
        <taxon>Actinomycetes</taxon>
        <taxon>Pseudonocardiales</taxon>
        <taxon>Pseudonocardiaceae</taxon>
        <taxon>Lentzea</taxon>
    </lineage>
</organism>
<dbReference type="Proteomes" id="UP000199352">
    <property type="component" value="Unassembled WGS sequence"/>
</dbReference>
<dbReference type="PANTHER" id="PTHR35807:SF1">
    <property type="entry name" value="TRANSCRIPTIONAL REGULATOR REDD"/>
    <property type="match status" value="1"/>
</dbReference>
<dbReference type="PANTHER" id="PTHR35807">
    <property type="entry name" value="TRANSCRIPTIONAL REGULATOR REDD-RELATED"/>
    <property type="match status" value="1"/>
</dbReference>
<dbReference type="InterPro" id="IPR001867">
    <property type="entry name" value="OmpR/PhoB-type_DNA-bd"/>
</dbReference>
<dbReference type="Pfam" id="PF13560">
    <property type="entry name" value="HTH_31"/>
    <property type="match status" value="1"/>
</dbReference>
<evidence type="ECO:0000256" key="4">
    <source>
        <dbReference type="ARBA" id="ARBA00023163"/>
    </source>
</evidence>
<dbReference type="InterPro" id="IPR005158">
    <property type="entry name" value="BTAD"/>
</dbReference>
<reference evidence="9" key="1">
    <citation type="submission" date="2016-10" db="EMBL/GenBank/DDBJ databases">
        <authorList>
            <person name="Varghese N."/>
            <person name="Submissions S."/>
        </authorList>
    </citation>
    <scope>NUCLEOTIDE SEQUENCE [LARGE SCALE GENOMIC DNA]</scope>
    <source>
        <strain evidence="9">CGMCC 4.3525</strain>
    </source>
</reference>
<dbReference type="SMART" id="SM00530">
    <property type="entry name" value="HTH_XRE"/>
    <property type="match status" value="1"/>
</dbReference>
<keyword evidence="2" id="KW-0805">Transcription regulation</keyword>